<feature type="transmembrane region" description="Helical" evidence="1">
    <location>
        <begin position="236"/>
        <end position="253"/>
    </location>
</feature>
<organism evidence="2 3">
    <name type="scientific">Oribacterium parvum ACB1</name>
    <dbReference type="NCBI Taxonomy" id="796943"/>
    <lineage>
        <taxon>Bacteria</taxon>
        <taxon>Bacillati</taxon>
        <taxon>Bacillota</taxon>
        <taxon>Clostridia</taxon>
        <taxon>Lachnospirales</taxon>
        <taxon>Lachnospiraceae</taxon>
        <taxon>Oribacterium</taxon>
    </lineage>
</organism>
<dbReference type="Proteomes" id="UP000018461">
    <property type="component" value="Unassembled WGS sequence"/>
</dbReference>
<proteinExistence type="predicted"/>
<evidence type="ECO:0000313" key="2">
    <source>
        <dbReference type="EMBL" id="EPC06858.1"/>
    </source>
</evidence>
<dbReference type="RefSeq" id="WP_009538063.1">
    <property type="nucleotide sequence ID" value="NZ_KE148313.1"/>
</dbReference>
<protein>
    <submittedName>
        <fullName evidence="2">Uncharacterized protein</fullName>
    </submittedName>
</protein>
<dbReference type="EMBL" id="AFZC02000004">
    <property type="protein sequence ID" value="EPC06858.1"/>
    <property type="molecule type" value="Genomic_DNA"/>
</dbReference>
<evidence type="ECO:0000256" key="1">
    <source>
        <dbReference type="SAM" id="Phobius"/>
    </source>
</evidence>
<gene>
    <name evidence="2" type="ORF">HMPREF9625_02203</name>
</gene>
<dbReference type="HOGENOM" id="CLU_955932_0_0_9"/>
<dbReference type="AlphaFoldDB" id="S2KV92"/>
<dbReference type="STRING" id="796943.HMPREF9625_02203"/>
<feature type="transmembrane region" description="Helical" evidence="1">
    <location>
        <begin position="174"/>
        <end position="191"/>
    </location>
</feature>
<keyword evidence="1" id="KW-1133">Transmembrane helix</keyword>
<evidence type="ECO:0000313" key="3">
    <source>
        <dbReference type="Proteomes" id="UP000018461"/>
    </source>
</evidence>
<accession>S2KV92</accession>
<feature type="transmembrane region" description="Helical" evidence="1">
    <location>
        <begin position="198"/>
        <end position="216"/>
    </location>
</feature>
<feature type="transmembrane region" description="Helical" evidence="1">
    <location>
        <begin position="137"/>
        <end position="168"/>
    </location>
</feature>
<feature type="transmembrane region" description="Helical" evidence="1">
    <location>
        <begin position="51"/>
        <end position="72"/>
    </location>
</feature>
<keyword evidence="3" id="KW-1185">Reference proteome</keyword>
<name>S2KV92_9FIRM</name>
<comment type="caution">
    <text evidence="2">The sequence shown here is derived from an EMBL/GenBank/DDBJ whole genome shotgun (WGS) entry which is preliminary data.</text>
</comment>
<dbReference type="InterPro" id="IPR046084">
    <property type="entry name" value="TrbL_4"/>
</dbReference>
<keyword evidence="1" id="KW-0812">Transmembrane</keyword>
<dbReference type="Pfam" id="PF19597">
    <property type="entry name" value="TrbL_4"/>
    <property type="match status" value="1"/>
</dbReference>
<keyword evidence="1" id="KW-0472">Membrane</keyword>
<reference evidence="2" key="1">
    <citation type="submission" date="2013-03" db="EMBL/GenBank/DDBJ databases">
        <title>The Genome Sequence of Oribacterium sp. ACB1.</title>
        <authorList>
            <consortium name="The Broad Institute Genomics Platform"/>
            <consortium name="The Broad Institute Genome Sequencing Center for Infectious Disease"/>
            <person name="Earl A."/>
            <person name="Ward D."/>
            <person name="Feldgarden M."/>
            <person name="Gevers D."/>
            <person name="Sizova M."/>
            <person name="Hazen A."/>
            <person name="Epstein S."/>
            <person name="Walker B."/>
            <person name="Young S."/>
            <person name="Zeng Q."/>
            <person name="Gargeya S."/>
            <person name="Fitzgerald M."/>
            <person name="Haas B."/>
            <person name="Abouelleil A."/>
            <person name="Allen A.W."/>
            <person name="Alvarado L."/>
            <person name="Arachchi H.M."/>
            <person name="Berlin A.M."/>
            <person name="Chapman S.B."/>
            <person name="Gainer-Dewar J."/>
            <person name="Goldberg J."/>
            <person name="Griggs A."/>
            <person name="Gujja S."/>
            <person name="Hansen M."/>
            <person name="Howarth C."/>
            <person name="Imamovic A."/>
            <person name="Ireland A."/>
            <person name="Larimer J."/>
            <person name="McCowan C."/>
            <person name="Murphy C."/>
            <person name="Pearson M."/>
            <person name="Poon T.W."/>
            <person name="Priest M."/>
            <person name="Roberts A."/>
            <person name="Saif S."/>
            <person name="Shea T."/>
            <person name="Sisk P."/>
            <person name="Sykes S."/>
            <person name="Wortman J."/>
            <person name="Nusbaum C."/>
            <person name="Birren B."/>
        </authorList>
    </citation>
    <scope>NUCLEOTIDE SEQUENCE [LARGE SCALE GENOMIC DNA]</scope>
    <source>
        <strain evidence="2">ACB1</strain>
    </source>
</reference>
<feature type="transmembrane region" description="Helical" evidence="1">
    <location>
        <begin position="92"/>
        <end position="116"/>
    </location>
</feature>
<sequence length="291" mass="32068">MDFLLKALTKFAANVTLQIVNMATSAQLSQFKNAIFNFVQNELVVASHNTMLVISISLIVFFSVKQIFDVYILEMSGDPEASPINVLERATYATAITSCSTWIFYSFLNFTALLATQLVEKDQEIDLSQLNMTIESILSAMTANSFLIILFFFSLVLGMLIFSVIAVIRAVELAMMYIILPIFCVELCFTNRERLKGLITNIVVTGVYYSLQLLLFKVYLITLGFTMTGIVSNSDSPLSISAFTSLGLLIAVLKSPKWLEKFAYNSGVGDSVKRGTSATIQTIGRVILGGA</sequence>